<keyword evidence="2" id="KW-1185">Reference proteome</keyword>
<protein>
    <submittedName>
        <fullName evidence="1">Uncharacterized protein</fullName>
    </submittedName>
</protein>
<gene>
    <name evidence="1" type="ORF">GCM10022419_051360</name>
</gene>
<dbReference type="EMBL" id="BAABDQ010000011">
    <property type="protein sequence ID" value="GAA3564415.1"/>
    <property type="molecule type" value="Genomic_DNA"/>
</dbReference>
<dbReference type="Proteomes" id="UP001500630">
    <property type="component" value="Unassembled WGS sequence"/>
</dbReference>
<proteinExistence type="predicted"/>
<reference evidence="2" key="1">
    <citation type="journal article" date="2019" name="Int. J. Syst. Evol. Microbiol.">
        <title>The Global Catalogue of Microorganisms (GCM) 10K type strain sequencing project: providing services to taxonomists for standard genome sequencing and annotation.</title>
        <authorList>
            <consortium name="The Broad Institute Genomics Platform"/>
            <consortium name="The Broad Institute Genome Sequencing Center for Infectious Disease"/>
            <person name="Wu L."/>
            <person name="Ma J."/>
        </authorList>
    </citation>
    <scope>NUCLEOTIDE SEQUENCE [LARGE SCALE GENOMIC DNA]</scope>
    <source>
        <strain evidence="2">JCM 17326</strain>
    </source>
</reference>
<accession>A0ABP6XB75</accession>
<sequence length="70" mass="7875">MPQSGRPHELGVAPRGVHARPHDELFEQGSQLSGGYLDAICHALRLVRLRGSRLPKYILLLIMTYVAWLL</sequence>
<name>A0ABP6XB75_9ACTN</name>
<comment type="caution">
    <text evidence="1">The sequence shown here is derived from an EMBL/GenBank/DDBJ whole genome shotgun (WGS) entry which is preliminary data.</text>
</comment>
<evidence type="ECO:0000313" key="2">
    <source>
        <dbReference type="Proteomes" id="UP001500630"/>
    </source>
</evidence>
<evidence type="ECO:0000313" key="1">
    <source>
        <dbReference type="EMBL" id="GAA3564415.1"/>
    </source>
</evidence>
<organism evidence="1 2">
    <name type="scientific">Nonomuraea rosea</name>
    <dbReference type="NCBI Taxonomy" id="638574"/>
    <lineage>
        <taxon>Bacteria</taxon>
        <taxon>Bacillati</taxon>
        <taxon>Actinomycetota</taxon>
        <taxon>Actinomycetes</taxon>
        <taxon>Streptosporangiales</taxon>
        <taxon>Streptosporangiaceae</taxon>
        <taxon>Nonomuraea</taxon>
    </lineage>
</organism>